<keyword evidence="2" id="KW-1133">Transmembrane helix</keyword>
<dbReference type="EMBL" id="LR865418">
    <property type="protein sequence ID" value="CAD2110879.1"/>
    <property type="molecule type" value="Genomic_DNA"/>
</dbReference>
<protein>
    <submittedName>
        <fullName evidence="3">CIR protein PIR protein</fullName>
    </submittedName>
</protein>
<name>A0A6V7TBJ0_PLAVN</name>
<feature type="compositionally biased region" description="Low complexity" evidence="1">
    <location>
        <begin position="575"/>
        <end position="599"/>
    </location>
</feature>
<dbReference type="Proteomes" id="UP000515268">
    <property type="component" value="Chromosome PVPCR_13"/>
</dbReference>
<accession>A0A6V7TBJ0</accession>
<feature type="compositionally biased region" description="Polar residues" evidence="1">
    <location>
        <begin position="534"/>
        <end position="543"/>
    </location>
</feature>
<dbReference type="InterPro" id="IPR006477">
    <property type="entry name" value="Yir_bir_cir"/>
</dbReference>
<feature type="compositionally biased region" description="Acidic residues" evidence="1">
    <location>
        <begin position="292"/>
        <end position="319"/>
    </location>
</feature>
<gene>
    <name evidence="3" type="ORF">PVPCR_1300060</name>
</gene>
<sequence>MEESAFNLFREVDKVFDIKNVNVRKFYNDKRMTEYCPIQNGYKSCYSDYQRINAIGTYVFMELDKNRKLNGMDYERHLSYFIMWLSHILYRKFEDNTFTLNYIYNKHLKNNFGNFNYWNLLYNKMYLTNSNIAIMNALYLLFQQILDTIKTIQTENIQPHEYTNKALQFNVIYNKLFKHINPCGPYRELLNHLKTTYNKFIKIAKDKNANNKDVLNQLIELSPKEKRFGHKFNSKGCIKIHNKLNNNTSKLIQIGNSMLKDYAEKKTQNTPDLIKSQDTEFYYYYGFDDDDDVNGGDGVNDGDDVNSGDDAIDDDDDENGDLRNNGITKNRPKAQPHTDPSSTKLPAPLQASQQSGTSPQSGTNDSDKGQGASKSEKTDSGTQKGNSDSEGGKKGGTKGESGSTVGGSGSGTGDTSGGQSDQGGSSGGSDSQGDQAPTHPSGEPNGYLSSIWGTSFNLTDYIPSASGIYESSKNILTNTANQITGAYNSAKAIAQDTYDKAVSIAKDTYSATTNYIGGAVTSITDQLSSFGTFQLSDDQSGSNSLGGGVDTSDQSQQNPKQPENPPPSLPPSSPQPQSNQIQDPPQTPSDPSSPKSIDSQTSSTPIQQIAPTDGNRVSQIPLSAQGTLPSSITDPSTQWNGSITRIVAKMNEKPSIWCIGSNNKCGITGISIIVISISIVLTIMYKYLSLGYTSKSKRKKSVKKVINSIGGKRPIQIIIKSYDRNKDLKPVINSVGRKKDPLLNIYKLMQADPVPFINVFFLLIFFVYKRQLNYLEL</sequence>
<feature type="region of interest" description="Disordered" evidence="1">
    <location>
        <begin position="534"/>
        <end position="620"/>
    </location>
</feature>
<dbReference type="VEuPathDB" id="PlasmoDB:PVPCR_1300060"/>
<keyword evidence="2" id="KW-0472">Membrane</keyword>
<dbReference type="Pfam" id="PF06022">
    <property type="entry name" value="Cir_Bir_Yir"/>
    <property type="match status" value="1"/>
</dbReference>
<dbReference type="AlphaFoldDB" id="A0A6V7TBJ0"/>
<evidence type="ECO:0000256" key="2">
    <source>
        <dbReference type="SAM" id="Phobius"/>
    </source>
</evidence>
<feature type="compositionally biased region" description="Low complexity" evidence="1">
    <location>
        <begin position="350"/>
        <end position="363"/>
    </location>
</feature>
<feature type="transmembrane region" description="Helical" evidence="2">
    <location>
        <begin position="748"/>
        <end position="768"/>
    </location>
</feature>
<feature type="region of interest" description="Disordered" evidence="1">
    <location>
        <begin position="292"/>
        <end position="447"/>
    </location>
</feature>
<evidence type="ECO:0000313" key="3">
    <source>
        <dbReference type="EMBL" id="CAD2110879.1"/>
    </source>
</evidence>
<feature type="compositionally biased region" description="Pro residues" evidence="1">
    <location>
        <begin position="562"/>
        <end position="574"/>
    </location>
</feature>
<organism evidence="3 4">
    <name type="scientific">Plasmodium vinckei petteri</name>
    <dbReference type="NCBI Taxonomy" id="138298"/>
    <lineage>
        <taxon>Eukaryota</taxon>
        <taxon>Sar</taxon>
        <taxon>Alveolata</taxon>
        <taxon>Apicomplexa</taxon>
        <taxon>Aconoidasida</taxon>
        <taxon>Haemosporida</taxon>
        <taxon>Plasmodiidae</taxon>
        <taxon>Plasmodium</taxon>
        <taxon>Plasmodium (Vinckeia)</taxon>
    </lineage>
</organism>
<dbReference type="OrthoDB" id="373051at2759"/>
<evidence type="ECO:0000256" key="1">
    <source>
        <dbReference type="SAM" id="MobiDB-lite"/>
    </source>
</evidence>
<feature type="transmembrane region" description="Helical" evidence="2">
    <location>
        <begin position="666"/>
        <end position="688"/>
    </location>
</feature>
<feature type="compositionally biased region" description="Gly residues" evidence="1">
    <location>
        <begin position="404"/>
        <end position="427"/>
    </location>
</feature>
<proteinExistence type="predicted"/>
<keyword evidence="2" id="KW-0812">Transmembrane</keyword>
<reference evidence="3 4" key="1">
    <citation type="submission" date="2020-08" db="EMBL/GenBank/DDBJ databases">
        <authorList>
            <person name="Ramaprasad A."/>
        </authorList>
    </citation>
    <scope>NUCLEOTIDE SEQUENCE [LARGE SCALE GENOMIC DNA]</scope>
</reference>
<evidence type="ECO:0000313" key="4">
    <source>
        <dbReference type="Proteomes" id="UP000515268"/>
    </source>
</evidence>
<feature type="compositionally biased region" description="Polar residues" evidence="1">
    <location>
        <begin position="600"/>
        <end position="620"/>
    </location>
</feature>
<keyword evidence="4" id="KW-1185">Reference proteome</keyword>